<comment type="caution">
    <text evidence="1">The sequence shown here is derived from an EMBL/GenBank/DDBJ whole genome shotgun (WGS) entry which is preliminary data.</text>
</comment>
<protein>
    <submittedName>
        <fullName evidence="1">Alpha/beta-hydrolase</fullName>
    </submittedName>
</protein>
<name>A0ACB6SBZ9_9PLEO</name>
<keyword evidence="2" id="KW-1185">Reference proteome</keyword>
<evidence type="ECO:0000313" key="1">
    <source>
        <dbReference type="EMBL" id="KAF2631498.1"/>
    </source>
</evidence>
<dbReference type="Proteomes" id="UP000799754">
    <property type="component" value="Unassembled WGS sequence"/>
</dbReference>
<dbReference type="EMBL" id="MU006704">
    <property type="protein sequence ID" value="KAF2631498.1"/>
    <property type="molecule type" value="Genomic_DNA"/>
</dbReference>
<proteinExistence type="predicted"/>
<sequence length="316" mass="35436">MAPLDDTTPEARFDSFTIYRTSYKEISSQSINVVILTPKTLRPGKHPILVKFHGGGLVTGDCLYAPWFAAYFVPFIHRANAIVVSPNYRLVPEHTGADILEDLTDFWGWLRNGGLASYLASQNVVVDLDFEHILASGDSAGGYMALMSGLLQPKGSIKAVLAQYPMTDSLRRDKSELFIDLQSPPASLVDEHMKSVRPGVVVSSCVPPERMNLSYVLSAYGRYLEFFGGDKMMWPLYLIEEKKWLPPTWIHHGDVDTAVSIEDSKAFVAKCEAIAGLEVRLEVLEGKDHGFDTQAKEDEEPWLKEGLRWVEKKWLQ</sequence>
<organism evidence="1 2">
    <name type="scientific">Macroventuria anomochaeta</name>
    <dbReference type="NCBI Taxonomy" id="301207"/>
    <lineage>
        <taxon>Eukaryota</taxon>
        <taxon>Fungi</taxon>
        <taxon>Dikarya</taxon>
        <taxon>Ascomycota</taxon>
        <taxon>Pezizomycotina</taxon>
        <taxon>Dothideomycetes</taxon>
        <taxon>Pleosporomycetidae</taxon>
        <taxon>Pleosporales</taxon>
        <taxon>Pleosporineae</taxon>
        <taxon>Didymellaceae</taxon>
        <taxon>Macroventuria</taxon>
    </lineage>
</organism>
<gene>
    <name evidence="1" type="ORF">BU25DRAFT_437265</name>
</gene>
<reference evidence="1" key="1">
    <citation type="journal article" date="2020" name="Stud. Mycol.">
        <title>101 Dothideomycetes genomes: a test case for predicting lifestyles and emergence of pathogens.</title>
        <authorList>
            <person name="Haridas S."/>
            <person name="Albert R."/>
            <person name="Binder M."/>
            <person name="Bloem J."/>
            <person name="Labutti K."/>
            <person name="Salamov A."/>
            <person name="Andreopoulos B."/>
            <person name="Baker S."/>
            <person name="Barry K."/>
            <person name="Bills G."/>
            <person name="Bluhm B."/>
            <person name="Cannon C."/>
            <person name="Castanera R."/>
            <person name="Culley D."/>
            <person name="Daum C."/>
            <person name="Ezra D."/>
            <person name="Gonzalez J."/>
            <person name="Henrissat B."/>
            <person name="Kuo A."/>
            <person name="Liang C."/>
            <person name="Lipzen A."/>
            <person name="Lutzoni F."/>
            <person name="Magnuson J."/>
            <person name="Mondo S."/>
            <person name="Nolan M."/>
            <person name="Ohm R."/>
            <person name="Pangilinan J."/>
            <person name="Park H.-J."/>
            <person name="Ramirez L."/>
            <person name="Alfaro M."/>
            <person name="Sun H."/>
            <person name="Tritt A."/>
            <person name="Yoshinaga Y."/>
            <person name="Zwiers L.-H."/>
            <person name="Turgeon B."/>
            <person name="Goodwin S."/>
            <person name="Spatafora J."/>
            <person name="Crous P."/>
            <person name="Grigoriev I."/>
        </authorList>
    </citation>
    <scope>NUCLEOTIDE SEQUENCE</scope>
    <source>
        <strain evidence="1">CBS 525.71</strain>
    </source>
</reference>
<evidence type="ECO:0000313" key="2">
    <source>
        <dbReference type="Proteomes" id="UP000799754"/>
    </source>
</evidence>
<accession>A0ACB6SBZ9</accession>